<dbReference type="RefSeq" id="WP_155322989.1">
    <property type="nucleotide sequence ID" value="NZ_AP021876.1"/>
</dbReference>
<dbReference type="InterPro" id="IPR004193">
    <property type="entry name" value="Glyco_hydro_13_N"/>
</dbReference>
<dbReference type="InterPro" id="IPR002044">
    <property type="entry name" value="CBM20"/>
</dbReference>
<dbReference type="GO" id="GO:2001070">
    <property type="term" value="F:starch binding"/>
    <property type="evidence" value="ECO:0007669"/>
    <property type="project" value="InterPro"/>
</dbReference>
<dbReference type="EMBL" id="AP021876">
    <property type="protein sequence ID" value="BBO82564.1"/>
    <property type="molecule type" value="Genomic_DNA"/>
</dbReference>
<dbReference type="InterPro" id="IPR013783">
    <property type="entry name" value="Ig-like_fold"/>
</dbReference>
<gene>
    <name evidence="2" type="ORF">DSCO28_31300</name>
</gene>
<dbReference type="GO" id="GO:0005975">
    <property type="term" value="P:carbohydrate metabolic process"/>
    <property type="evidence" value="ECO:0007669"/>
    <property type="project" value="InterPro"/>
</dbReference>
<reference evidence="2 3" key="1">
    <citation type="submission" date="2019-11" db="EMBL/GenBank/DDBJ databases">
        <title>Comparative genomics of hydrocarbon-degrading Desulfosarcina strains.</title>
        <authorList>
            <person name="Watanabe M."/>
            <person name="Kojima H."/>
            <person name="Fukui M."/>
        </authorList>
    </citation>
    <scope>NUCLEOTIDE SEQUENCE [LARGE SCALE GENOMIC DNA]</scope>
    <source>
        <strain evidence="2 3">28bB2T</strain>
    </source>
</reference>
<dbReference type="GO" id="GO:0004553">
    <property type="term" value="F:hydrolase activity, hydrolyzing O-glycosyl compounds"/>
    <property type="evidence" value="ECO:0007669"/>
    <property type="project" value="InterPro"/>
</dbReference>
<dbReference type="CDD" id="cd07184">
    <property type="entry name" value="E_set_Isoamylase_like_N"/>
    <property type="match status" value="1"/>
</dbReference>
<dbReference type="SUPFAM" id="SSF81296">
    <property type="entry name" value="E set domains"/>
    <property type="match status" value="1"/>
</dbReference>
<accession>A0A5K7ZM42</accession>
<evidence type="ECO:0000313" key="2">
    <source>
        <dbReference type="EMBL" id="BBO82564.1"/>
    </source>
</evidence>
<sequence length="102" mass="11488">MGIQKKFLKRKPICKVTFKIPKAVANASQSAHVVGEFNGWSISATPMKKLKNGAFKATVDLKIGRSYQFRYLLDKYNWENDPEADGLLPTPFGDSRNSVIRL</sequence>
<feature type="domain" description="CBM20" evidence="1">
    <location>
        <begin position="8"/>
        <end position="102"/>
    </location>
</feature>
<evidence type="ECO:0000259" key="1">
    <source>
        <dbReference type="PROSITE" id="PS51166"/>
    </source>
</evidence>
<dbReference type="Pfam" id="PF02922">
    <property type="entry name" value="CBM_48"/>
    <property type="match status" value="1"/>
</dbReference>
<dbReference type="KEGG" id="dov:DSCO28_31300"/>
<organism evidence="2 3">
    <name type="scientific">Desulfosarcina ovata subsp. sediminis</name>
    <dbReference type="NCBI Taxonomy" id="885957"/>
    <lineage>
        <taxon>Bacteria</taxon>
        <taxon>Pseudomonadati</taxon>
        <taxon>Thermodesulfobacteriota</taxon>
        <taxon>Desulfobacteria</taxon>
        <taxon>Desulfobacterales</taxon>
        <taxon>Desulfosarcinaceae</taxon>
        <taxon>Desulfosarcina</taxon>
    </lineage>
</organism>
<dbReference type="Gene3D" id="2.60.40.10">
    <property type="entry name" value="Immunoglobulins"/>
    <property type="match status" value="1"/>
</dbReference>
<dbReference type="Proteomes" id="UP000425960">
    <property type="component" value="Chromosome"/>
</dbReference>
<evidence type="ECO:0000313" key="3">
    <source>
        <dbReference type="Proteomes" id="UP000425960"/>
    </source>
</evidence>
<dbReference type="PROSITE" id="PS51166">
    <property type="entry name" value="CBM20"/>
    <property type="match status" value="1"/>
</dbReference>
<dbReference type="InterPro" id="IPR014756">
    <property type="entry name" value="Ig_E-set"/>
</dbReference>
<name>A0A5K7ZM42_9BACT</name>
<protein>
    <recommendedName>
        <fullName evidence="1">CBM20 domain-containing protein</fullName>
    </recommendedName>
</protein>
<proteinExistence type="predicted"/>
<dbReference type="AlphaFoldDB" id="A0A5K7ZM42"/>